<dbReference type="InterPro" id="IPR035924">
    <property type="entry name" value="FlaG-like_sf"/>
</dbReference>
<name>A0ABR5SE85_9BACT</name>
<accession>A0ABR5SE85</accession>
<feature type="compositionally biased region" description="Polar residues" evidence="1">
    <location>
        <begin position="23"/>
        <end position="37"/>
    </location>
</feature>
<organism evidence="2 3">
    <name type="scientific">Candidatus Magnetominusculus xianensis</name>
    <dbReference type="NCBI Taxonomy" id="1748249"/>
    <lineage>
        <taxon>Bacteria</taxon>
        <taxon>Pseudomonadati</taxon>
        <taxon>Nitrospirota</taxon>
        <taxon>Nitrospiria</taxon>
        <taxon>Nitrospirales</taxon>
        <taxon>Nitrospiraceae</taxon>
        <taxon>Candidatus Magnetominusculus</taxon>
    </lineage>
</organism>
<evidence type="ECO:0000313" key="2">
    <source>
        <dbReference type="EMBL" id="KWT84073.1"/>
    </source>
</evidence>
<reference evidence="2 3" key="1">
    <citation type="submission" date="2015-11" db="EMBL/GenBank/DDBJ databases">
        <authorList>
            <person name="Lin W."/>
        </authorList>
    </citation>
    <scope>NUCLEOTIDE SEQUENCE [LARGE SCALE GENOMIC DNA]</scope>
    <source>
        <strain evidence="2 3">HCH-1</strain>
    </source>
</reference>
<feature type="region of interest" description="Disordered" evidence="1">
    <location>
        <begin position="19"/>
        <end position="71"/>
    </location>
</feature>
<dbReference type="InterPro" id="IPR005186">
    <property type="entry name" value="FlaG"/>
</dbReference>
<comment type="caution">
    <text evidence="2">The sequence shown here is derived from an EMBL/GenBank/DDBJ whole genome shotgun (WGS) entry which is preliminary data.</text>
</comment>
<keyword evidence="2" id="KW-0969">Cilium</keyword>
<evidence type="ECO:0000256" key="1">
    <source>
        <dbReference type="SAM" id="MobiDB-lite"/>
    </source>
</evidence>
<keyword evidence="3" id="KW-1185">Reference proteome</keyword>
<dbReference type="Gene3D" id="3.30.160.170">
    <property type="entry name" value="FlaG-like"/>
    <property type="match status" value="1"/>
</dbReference>
<proteinExistence type="predicted"/>
<dbReference type="RefSeq" id="WP_085052608.1">
    <property type="nucleotide sequence ID" value="NZ_LNQR01000070.1"/>
</dbReference>
<keyword evidence="2" id="KW-0966">Cell projection</keyword>
<dbReference type="SUPFAM" id="SSF160214">
    <property type="entry name" value="FlaG-like"/>
    <property type="match status" value="1"/>
</dbReference>
<feature type="compositionally biased region" description="Low complexity" evidence="1">
    <location>
        <begin position="38"/>
        <end position="50"/>
    </location>
</feature>
<protein>
    <submittedName>
        <fullName evidence="2">Flagellar protein FlaG</fullName>
    </submittedName>
</protein>
<dbReference type="Proteomes" id="UP000060487">
    <property type="component" value="Unassembled WGS sequence"/>
</dbReference>
<evidence type="ECO:0000313" key="3">
    <source>
        <dbReference type="Proteomes" id="UP000060487"/>
    </source>
</evidence>
<dbReference type="EMBL" id="LNQR01000070">
    <property type="protein sequence ID" value="KWT84073.1"/>
    <property type="molecule type" value="Genomic_DNA"/>
</dbReference>
<keyword evidence="2" id="KW-0282">Flagellum</keyword>
<sequence length="134" mass="14366">MDMNAVSTYAGNVALASVAGKQPDNTQYDNNGGAQPETTAQASTMSQQQSVEPRQETAGNKADTKNVETQSADGKAFFAIDDDKNVVIKVTDSAGKVVRQIPAEDYLKMVKVLDENAKSLLQSNIGNNLYHKEA</sequence>
<dbReference type="Pfam" id="PF03646">
    <property type="entry name" value="FlaG"/>
    <property type="match status" value="1"/>
</dbReference>
<gene>
    <name evidence="2" type="ORF">ASN18_2000</name>
</gene>